<comment type="caution">
    <text evidence="3">The sequence shown here is derived from an EMBL/GenBank/DDBJ whole genome shotgun (WGS) entry which is preliminary data.</text>
</comment>
<evidence type="ECO:0000313" key="4">
    <source>
        <dbReference type="Proteomes" id="UP001227126"/>
    </source>
</evidence>
<keyword evidence="4" id="KW-1185">Reference proteome</keyword>
<keyword evidence="3" id="KW-0966">Cell projection</keyword>
<name>A0ABT7FHL0_9RHOB</name>
<proteinExistence type="predicted"/>
<evidence type="ECO:0000259" key="2">
    <source>
        <dbReference type="Pfam" id="PF01052"/>
    </source>
</evidence>
<dbReference type="Pfam" id="PF01052">
    <property type="entry name" value="FliMN_C"/>
    <property type="match status" value="1"/>
</dbReference>
<feature type="region of interest" description="Disordered" evidence="1">
    <location>
        <begin position="329"/>
        <end position="355"/>
    </location>
</feature>
<evidence type="ECO:0000256" key="1">
    <source>
        <dbReference type="SAM" id="MobiDB-lite"/>
    </source>
</evidence>
<protein>
    <submittedName>
        <fullName evidence="3">FliM/FliN family flagellar motor C-terminal domain-containing protein</fullName>
    </submittedName>
</protein>
<dbReference type="EMBL" id="JASNJE010000019">
    <property type="protein sequence ID" value="MDK3074433.1"/>
    <property type="molecule type" value="Genomic_DNA"/>
</dbReference>
<dbReference type="InterPro" id="IPR001543">
    <property type="entry name" value="FliN-like_C"/>
</dbReference>
<keyword evidence="3" id="KW-0969">Cilium</keyword>
<sequence length="384" mass="40487">MAKPGSSSALQRKMDASRDSAASNGRSAAAALRVAIARAADDLFSLPLSVIGLSQARLPQDELDPYLPDDRLLILLDGPQGQLGVAALDRAFLVSLIQQQTMGCLTGAAPDERPFTATDAALAAPLIDATIARAAEMADRPLDIRCLSGYRFGARAESARAAKLVLDTQPFRLFELTLEFGGGPQQGSVALMLPEPKEIAAAEDGVPPDMSRPRLGQAVEMARAELTAVICTVKMSLSDLSRMKPGDILPLVQEHLDRTELVTIAGHGVAAGRLGQINGLRALRLNETGLRQASTPEPKAFAADIGAQPSFKNDPDILDGELAPVAEPAKAQAPAGSLDDFPVEHDTDDALAGMTPDEAAQEISTLAGLSRDEMEYDDLPLTID</sequence>
<evidence type="ECO:0000313" key="3">
    <source>
        <dbReference type="EMBL" id="MDK3074433.1"/>
    </source>
</evidence>
<dbReference type="RefSeq" id="WP_284486364.1">
    <property type="nucleotide sequence ID" value="NZ_JASNJE010000019.1"/>
</dbReference>
<feature type="domain" description="Flagellar motor switch protein FliN-like C-terminal" evidence="2">
    <location>
        <begin position="218"/>
        <end position="287"/>
    </location>
</feature>
<gene>
    <name evidence="3" type="ORF">QO034_15135</name>
</gene>
<dbReference type="Proteomes" id="UP001227126">
    <property type="component" value="Unassembled WGS sequence"/>
</dbReference>
<feature type="region of interest" description="Disordered" evidence="1">
    <location>
        <begin position="1"/>
        <end position="21"/>
    </location>
</feature>
<dbReference type="InterPro" id="IPR036429">
    <property type="entry name" value="SpoA-like_sf"/>
</dbReference>
<accession>A0ABT7FHL0</accession>
<dbReference type="SUPFAM" id="SSF101801">
    <property type="entry name" value="Surface presentation of antigens (SPOA)"/>
    <property type="match status" value="1"/>
</dbReference>
<keyword evidence="3" id="KW-0282">Flagellum</keyword>
<organism evidence="3 4">
    <name type="scientific">Sedimentitalea xiamensis</name>
    <dbReference type="NCBI Taxonomy" id="3050037"/>
    <lineage>
        <taxon>Bacteria</taxon>
        <taxon>Pseudomonadati</taxon>
        <taxon>Pseudomonadota</taxon>
        <taxon>Alphaproteobacteria</taxon>
        <taxon>Rhodobacterales</taxon>
        <taxon>Paracoccaceae</taxon>
        <taxon>Sedimentitalea</taxon>
    </lineage>
</organism>
<reference evidence="3 4" key="1">
    <citation type="submission" date="2023-05" db="EMBL/GenBank/DDBJ databases">
        <title>Sedimentitalea sp. nov. JM2-8.</title>
        <authorList>
            <person name="Huang J."/>
        </authorList>
    </citation>
    <scope>NUCLEOTIDE SEQUENCE [LARGE SCALE GENOMIC DNA]</scope>
    <source>
        <strain evidence="3 4">JM2-8</strain>
    </source>
</reference>
<feature type="compositionally biased region" description="Polar residues" evidence="1">
    <location>
        <begin position="1"/>
        <end position="10"/>
    </location>
</feature>
<dbReference type="Gene3D" id="2.30.330.10">
    <property type="entry name" value="SpoA-like"/>
    <property type="match status" value="1"/>
</dbReference>